<gene>
    <name evidence="1" type="ORF">CALMAC_LOCUS18123</name>
</gene>
<reference evidence="1 2" key="1">
    <citation type="submission" date="2019-01" db="EMBL/GenBank/DDBJ databases">
        <authorList>
            <person name="Sayadi A."/>
        </authorList>
    </citation>
    <scope>NUCLEOTIDE SEQUENCE [LARGE SCALE GENOMIC DNA]</scope>
</reference>
<protein>
    <submittedName>
        <fullName evidence="1">Uncharacterized protein</fullName>
    </submittedName>
</protein>
<proteinExistence type="predicted"/>
<feature type="non-terminal residue" evidence="1">
    <location>
        <position position="1"/>
    </location>
</feature>
<name>A0A653DJM8_CALMS</name>
<evidence type="ECO:0000313" key="2">
    <source>
        <dbReference type="Proteomes" id="UP000410492"/>
    </source>
</evidence>
<dbReference type="AlphaFoldDB" id="A0A653DJM8"/>
<evidence type="ECO:0000313" key="1">
    <source>
        <dbReference type="EMBL" id="VEN60420.1"/>
    </source>
</evidence>
<keyword evidence="2" id="KW-1185">Reference proteome</keyword>
<dbReference type="EMBL" id="CAACVG010012503">
    <property type="protein sequence ID" value="VEN60420.1"/>
    <property type="molecule type" value="Genomic_DNA"/>
</dbReference>
<accession>A0A653DJM8</accession>
<organism evidence="1 2">
    <name type="scientific">Callosobruchus maculatus</name>
    <name type="common">Southern cowpea weevil</name>
    <name type="synonym">Pulse bruchid</name>
    <dbReference type="NCBI Taxonomy" id="64391"/>
    <lineage>
        <taxon>Eukaryota</taxon>
        <taxon>Metazoa</taxon>
        <taxon>Ecdysozoa</taxon>
        <taxon>Arthropoda</taxon>
        <taxon>Hexapoda</taxon>
        <taxon>Insecta</taxon>
        <taxon>Pterygota</taxon>
        <taxon>Neoptera</taxon>
        <taxon>Endopterygota</taxon>
        <taxon>Coleoptera</taxon>
        <taxon>Polyphaga</taxon>
        <taxon>Cucujiformia</taxon>
        <taxon>Chrysomeloidea</taxon>
        <taxon>Chrysomelidae</taxon>
        <taxon>Bruchinae</taxon>
        <taxon>Bruchini</taxon>
        <taxon>Callosobruchus</taxon>
    </lineage>
</organism>
<dbReference type="Proteomes" id="UP000410492">
    <property type="component" value="Unassembled WGS sequence"/>
</dbReference>
<sequence length="83" mass="9167">NDVATSPRILDTSGNPAAAMLQPKIMAADIDISHSCFQLNNTELCLLNRTCFVVITSRTYATSVTLLTYRRLPRAENLNVILN</sequence>